<feature type="compositionally biased region" description="Low complexity" evidence="3">
    <location>
        <begin position="1778"/>
        <end position="1802"/>
    </location>
</feature>
<dbReference type="SUPFAM" id="SSF52540">
    <property type="entry name" value="P-loop containing nucleoside triphosphate hydrolases"/>
    <property type="match status" value="1"/>
</dbReference>
<name>A0AAP0GS52_9ASTR</name>
<feature type="compositionally biased region" description="Basic and acidic residues" evidence="3">
    <location>
        <begin position="1167"/>
        <end position="1184"/>
    </location>
</feature>
<feature type="region of interest" description="Disordered" evidence="3">
    <location>
        <begin position="549"/>
        <end position="619"/>
    </location>
</feature>
<feature type="compositionally biased region" description="Basic and acidic residues" evidence="3">
    <location>
        <begin position="1214"/>
        <end position="1229"/>
    </location>
</feature>
<feature type="coiled-coil region" evidence="2">
    <location>
        <begin position="833"/>
        <end position="860"/>
    </location>
</feature>
<feature type="compositionally biased region" description="Basic and acidic residues" evidence="3">
    <location>
        <begin position="1296"/>
        <end position="1305"/>
    </location>
</feature>
<feature type="compositionally biased region" description="Basic and acidic residues" evidence="3">
    <location>
        <begin position="593"/>
        <end position="607"/>
    </location>
</feature>
<dbReference type="GO" id="GO:0031507">
    <property type="term" value="P:heterochromatin formation"/>
    <property type="evidence" value="ECO:0007669"/>
    <property type="project" value="InterPro"/>
</dbReference>
<accession>A0AAP0GS52</accession>
<feature type="compositionally biased region" description="Pro residues" evidence="3">
    <location>
        <begin position="1938"/>
        <end position="1956"/>
    </location>
</feature>
<feature type="domain" description="MOM1 alpha-helical" evidence="4">
    <location>
        <begin position="626"/>
        <end position="747"/>
    </location>
</feature>
<dbReference type="InterPro" id="IPR039322">
    <property type="entry name" value="MOM1"/>
</dbReference>
<dbReference type="CDD" id="cd18793">
    <property type="entry name" value="SF2_C_SNF"/>
    <property type="match status" value="1"/>
</dbReference>
<feature type="compositionally biased region" description="Polar residues" evidence="3">
    <location>
        <begin position="1887"/>
        <end position="1900"/>
    </location>
</feature>
<feature type="compositionally biased region" description="Basic and acidic residues" evidence="3">
    <location>
        <begin position="11"/>
        <end position="21"/>
    </location>
</feature>
<evidence type="ECO:0000259" key="4">
    <source>
        <dbReference type="Pfam" id="PF25029"/>
    </source>
</evidence>
<proteinExistence type="predicted"/>
<feature type="compositionally biased region" description="Polar residues" evidence="3">
    <location>
        <begin position="1186"/>
        <end position="1196"/>
    </location>
</feature>
<feature type="compositionally biased region" description="Polar residues" evidence="3">
    <location>
        <begin position="1809"/>
        <end position="1819"/>
    </location>
</feature>
<organism evidence="5 6">
    <name type="scientific">Deinandra increscens subsp. villosa</name>
    <dbReference type="NCBI Taxonomy" id="3103831"/>
    <lineage>
        <taxon>Eukaryota</taxon>
        <taxon>Viridiplantae</taxon>
        <taxon>Streptophyta</taxon>
        <taxon>Embryophyta</taxon>
        <taxon>Tracheophyta</taxon>
        <taxon>Spermatophyta</taxon>
        <taxon>Magnoliopsida</taxon>
        <taxon>eudicotyledons</taxon>
        <taxon>Gunneridae</taxon>
        <taxon>Pentapetalae</taxon>
        <taxon>asterids</taxon>
        <taxon>campanulids</taxon>
        <taxon>Asterales</taxon>
        <taxon>Asteraceae</taxon>
        <taxon>Asteroideae</taxon>
        <taxon>Heliantheae alliance</taxon>
        <taxon>Madieae</taxon>
        <taxon>Madiinae</taxon>
        <taxon>Deinandra</taxon>
    </lineage>
</organism>
<feature type="region of interest" description="Disordered" evidence="3">
    <location>
        <begin position="1151"/>
        <end position="1305"/>
    </location>
</feature>
<feature type="region of interest" description="Disordered" evidence="3">
    <location>
        <begin position="37"/>
        <end position="136"/>
    </location>
</feature>
<evidence type="ECO:0000313" key="5">
    <source>
        <dbReference type="EMBL" id="KAK9058602.1"/>
    </source>
</evidence>
<evidence type="ECO:0000256" key="2">
    <source>
        <dbReference type="SAM" id="Coils"/>
    </source>
</evidence>
<feature type="region of interest" description="Disordered" evidence="3">
    <location>
        <begin position="1999"/>
        <end position="2019"/>
    </location>
</feature>
<dbReference type="Proteomes" id="UP001408789">
    <property type="component" value="Unassembled WGS sequence"/>
</dbReference>
<feature type="compositionally biased region" description="Polar residues" evidence="3">
    <location>
        <begin position="1999"/>
        <end position="2009"/>
    </location>
</feature>
<dbReference type="Gene3D" id="6.10.250.1310">
    <property type="match status" value="1"/>
</dbReference>
<dbReference type="InterPro" id="IPR027417">
    <property type="entry name" value="P-loop_NTPase"/>
</dbReference>
<keyword evidence="1" id="KW-0378">Hydrolase</keyword>
<sequence>MEAVDDGGELTPRDRREDVSGKFRLRHANLSLPFVTITGDNKDREVENKSPQAHTSRNEDVDKELKTQNSVTVQGAPEKDCEMGLEGRVTDLDQHGDCPKTKALDGKSSESGDVEKKAGGNVSPSNGNIANSDNHMVPTSSYRIEPDLENQQEPDTCHKVTGTSKAAGYVENGENNDVSSNMQHSKYVEFWVPVQISHVQLEQYCATLLFNAMALRSSSKNDSLGALKEVIVTNRKCCNHPYIVDPGLQHSLPKDKERSTLLDVGIKASGKLQFLDHVLPEIQKQQLKVLIIFQPTSGILNSNYPALGQILSDYVRQRYGENSFVHVDGVPSIATKKQAAINKFNTDTSIFIFLLESRSSHPSIKLSSVDVVIIYDSELNLSNDLKSLQKISIDSQSEQIMIFRLYSLSTLEEKVLKLAENNVVIDIRSQSLRSNCDALLTWGASELFDQLTKFHSQTVLDISSEESILKDVVEEFSYIISHKCKRKNTKSKVNIIQVQNCGIYGKNPSHSEIKTRAPEGDQPYIFWRNLLVGRSPAWKFVSESTPRQRKRPSYFLNPSPEGKDGVDGGGVKTRRRTVNNTSTIKPAQLKTVTEGETRGANEGDSAAHNESQSSSANQFWSTTGNNEMNLLDRFKPTVSELCNILNFSEDVKIIVETFLEFVLDNFHVGTEHTSPLLQAFMIALCWTGSSLGKSEINRSESFTLAKKHFNFCCTEHEVEGVYTKLQWVKEQFLKSTQSLDCLKDSISASEGAKQEVERSQDIPNVDALQNHEPHEIVSIKGKEAFEKIKREWDEKRASLEDEYKDDKIVISAVYKSHPSMKFVKLKEAEREFANKLEEHKRLWEIQLEELKATMLETEGQVSAENEFSLHGSQHENPEMVPILPINQIEAQSHDEPACEGGNDIESTGSHTSVKEVADASVKEVVDATVSGEHIGEVPAQQLDDDMEVEVQHVDSGYMEMPAGNHNKENDEDQRVIVDDVAPEVECAEMGTSAGIHAVEDPVEAHNETDVNDMAPHVETAAGSYSKETNEDVTLGLNTTHVVEDRHETVDVASEVECAETGTPTGICDQENAEDGEITPDVGDGCNETNPNDVLPHVQSADMGTPAGTGNNENAEDGEIIPDTSNAGEGHYETSPKDVLPRVESAEMDCNNEDTEDGEIIPDTSNAGDRHNETSPKDVLPRVDSAETGTPAGTCNKENAEDGEIIPDTSNAGDSHNETSPKDVLSRAESAEMGTPAGTCNNENAEDGEIIPDTSNACDDRNETSPKRIESDEMATSAGTCDKENAEDGEIIPDTPNVDHHETSPKDVPVESAEMAMSAGNEEIVEDSIIRPDALHANEDHNGPCGYNGSSPLSASDHLEPTIPEIQNEPLQPEQLSDPKVHDEEMDNGNLQPSGASQLDLIIPDVENLSDPMVAENPSDTLPPSALLLEPTCQEPNLTSQLDLIIPDENPSDPMVAENPSDTLPASGPLLEPICQDPNLTLPQSGDNLEENLVAAAETPHEEHQPTSSTSVGPTPLLNALNMFDNLTIRVNSQMPNQTDPLQVEVERLKTVRDNVAKFQQETKQRLISDCEKEIAEVVAQIKLKYEARHVEADAAYNSKKTELENNINKVIMNRILADAFRSKCQDLTPSGHAGIQQVSQTAGLMQQLSRLSVSPSMRHNHGGPSSSPGQSSGNQQPPPSSSPGQSSRNQQPPQPPPSEPQLPVQQPQTRPRQPLQVVHQPAALFSSGPPPMANQTTSSTPPSRPLPTRPPSMANQTNSSSPSTTSTPLPTRPPPIITPITPSTTPTSIRPRSVTPSSAPIASRPPPGYNTTNPSTLPNKSPPSIARIDMSAANLRINTETRGQSPYMRPQISNEPRGPPPHMRPMASNDLRAPAPHLRSLTPRNRPLTSTSPVSSTDLGTHQRILPSLHVPSRLSQSPVTPPPPPTSSSPQSLTPLPSKPGPPPAEPSTVPPSEQPPLLSSSDNLNGNADIAPRWVNAVTPQPDVRSQTDGRNVTDLVQESAVQSSSAPDVVCLSDDD</sequence>
<dbReference type="EMBL" id="JBCNJP010000023">
    <property type="protein sequence ID" value="KAK9058602.1"/>
    <property type="molecule type" value="Genomic_DNA"/>
</dbReference>
<dbReference type="GO" id="GO:0016787">
    <property type="term" value="F:hydrolase activity"/>
    <property type="evidence" value="ECO:0007669"/>
    <property type="project" value="UniProtKB-KW"/>
</dbReference>
<dbReference type="PANTHER" id="PTHR35116">
    <property type="entry name" value="HELICASE PROTEIN MOM1"/>
    <property type="match status" value="1"/>
</dbReference>
<feature type="region of interest" description="Disordered" evidence="3">
    <location>
        <begin position="1652"/>
        <end position="1972"/>
    </location>
</feature>
<feature type="compositionally biased region" description="Low complexity" evidence="3">
    <location>
        <begin position="1682"/>
        <end position="1691"/>
    </location>
</feature>
<protein>
    <recommendedName>
        <fullName evidence="4">MOM1 alpha-helical domain-containing protein</fullName>
    </recommendedName>
</protein>
<feature type="compositionally biased region" description="Basic and acidic residues" evidence="3">
    <location>
        <begin position="1129"/>
        <end position="1138"/>
    </location>
</feature>
<feature type="compositionally biased region" description="Basic and acidic residues" evidence="3">
    <location>
        <begin position="56"/>
        <end position="66"/>
    </location>
</feature>
<keyword evidence="2" id="KW-0175">Coiled coil</keyword>
<feature type="region of interest" description="Disordered" evidence="3">
    <location>
        <begin position="1"/>
        <end position="21"/>
    </location>
</feature>
<comment type="caution">
    <text evidence="5">The sequence shown here is derived from an EMBL/GenBank/DDBJ whole genome shotgun (WGS) entry which is preliminary data.</text>
</comment>
<dbReference type="Pfam" id="PF25029">
    <property type="entry name" value="MOM1"/>
    <property type="match status" value="1"/>
</dbReference>
<feature type="compositionally biased region" description="Polar residues" evidence="3">
    <location>
        <begin position="122"/>
        <end position="136"/>
    </location>
</feature>
<dbReference type="PANTHER" id="PTHR35116:SF2">
    <property type="entry name" value="ATP-DEPENDENT HELICASE FAMILY PROTEIN-RELATED"/>
    <property type="match status" value="1"/>
</dbReference>
<dbReference type="InterPro" id="IPR056882">
    <property type="entry name" value="MOM1_dom"/>
</dbReference>
<feature type="compositionally biased region" description="Basic and acidic residues" evidence="3">
    <location>
        <begin position="1257"/>
        <end position="1270"/>
    </location>
</feature>
<evidence type="ECO:0000313" key="6">
    <source>
        <dbReference type="Proteomes" id="UP001408789"/>
    </source>
</evidence>
<reference evidence="5 6" key="1">
    <citation type="submission" date="2024-04" db="EMBL/GenBank/DDBJ databases">
        <title>The reference genome of an endangered Asteraceae, Deinandra increscens subsp. villosa, native to the Central Coast of California.</title>
        <authorList>
            <person name="Guilliams M."/>
            <person name="Hasenstab-Lehman K."/>
            <person name="Meyer R."/>
            <person name="Mcevoy S."/>
        </authorList>
    </citation>
    <scope>NUCLEOTIDE SEQUENCE [LARGE SCALE GENOMIC DNA]</scope>
    <source>
        <tissue evidence="5">Leaf</tissue>
    </source>
</reference>
<feature type="compositionally biased region" description="Polar residues" evidence="3">
    <location>
        <begin position="608"/>
        <end position="619"/>
    </location>
</feature>
<feature type="compositionally biased region" description="Low complexity" evidence="3">
    <location>
        <begin position="1701"/>
        <end position="1718"/>
    </location>
</feature>
<evidence type="ECO:0000256" key="1">
    <source>
        <dbReference type="ARBA" id="ARBA00022801"/>
    </source>
</evidence>
<feature type="region of interest" description="Disordered" evidence="3">
    <location>
        <begin position="1101"/>
        <end position="1138"/>
    </location>
</feature>
<gene>
    <name evidence="5" type="ORF">SSX86_023444</name>
</gene>
<feature type="compositionally biased region" description="Low complexity" evidence="3">
    <location>
        <begin position="1662"/>
        <end position="1675"/>
    </location>
</feature>
<dbReference type="PRINTS" id="PR01217">
    <property type="entry name" value="PRICHEXTENSN"/>
</dbReference>
<feature type="compositionally biased region" description="Basic and acidic residues" evidence="3">
    <location>
        <begin position="88"/>
        <end position="118"/>
    </location>
</feature>
<dbReference type="InterPro" id="IPR049730">
    <property type="entry name" value="SNF2/RAD54-like_C"/>
</dbReference>
<dbReference type="Gene3D" id="3.40.50.300">
    <property type="entry name" value="P-loop containing nucleotide triphosphate hydrolases"/>
    <property type="match status" value="1"/>
</dbReference>
<feature type="compositionally biased region" description="Low complexity" evidence="3">
    <location>
        <begin position="1759"/>
        <end position="1769"/>
    </location>
</feature>
<keyword evidence="6" id="KW-1185">Reference proteome</keyword>
<feature type="region of interest" description="Disordered" evidence="3">
    <location>
        <begin position="1334"/>
        <end position="1395"/>
    </location>
</feature>
<evidence type="ECO:0000256" key="3">
    <source>
        <dbReference type="SAM" id="MobiDB-lite"/>
    </source>
</evidence>